<dbReference type="Pfam" id="PF11721">
    <property type="entry name" value="Malectin"/>
    <property type="match status" value="1"/>
</dbReference>
<keyword evidence="16" id="KW-1185">Reference proteome</keyword>
<evidence type="ECO:0000256" key="4">
    <source>
        <dbReference type="ARBA" id="ARBA00022614"/>
    </source>
</evidence>
<dbReference type="Gene3D" id="3.80.10.10">
    <property type="entry name" value="Ribonuclease Inhibitor"/>
    <property type="match status" value="2"/>
</dbReference>
<dbReference type="GO" id="GO:0005524">
    <property type="term" value="F:ATP binding"/>
    <property type="evidence" value="ECO:0007669"/>
    <property type="project" value="UniProtKB-KW"/>
</dbReference>
<evidence type="ECO:0000256" key="7">
    <source>
        <dbReference type="ARBA" id="ARBA00022737"/>
    </source>
</evidence>
<dbReference type="SMART" id="SM00369">
    <property type="entry name" value="LRR_TYP"/>
    <property type="match status" value="3"/>
</dbReference>
<evidence type="ECO:0000256" key="1">
    <source>
        <dbReference type="ARBA" id="ARBA00004370"/>
    </source>
</evidence>
<evidence type="ECO:0000256" key="9">
    <source>
        <dbReference type="ARBA" id="ARBA00022840"/>
    </source>
</evidence>
<comment type="subcellular location">
    <subcellularLocation>
        <location evidence="1">Membrane</location>
    </subcellularLocation>
</comment>
<keyword evidence="7" id="KW-0677">Repeat</keyword>
<dbReference type="InterPro" id="IPR051824">
    <property type="entry name" value="LRR_Rcpt-Like_S/T_Kinase"/>
</dbReference>
<dbReference type="InterPro" id="IPR032675">
    <property type="entry name" value="LRR_dom_sf"/>
</dbReference>
<evidence type="ECO:0000256" key="12">
    <source>
        <dbReference type="SAM" id="SignalP"/>
    </source>
</evidence>
<keyword evidence="6 12" id="KW-0732">Signal</keyword>
<accession>A0A8J5FMP9</accession>
<comment type="caution">
    <text evidence="15">The sequence shown here is derived from an EMBL/GenBank/DDBJ whole genome shotgun (WGS) entry which is preliminary data.</text>
</comment>
<keyword evidence="8" id="KW-0547">Nucleotide-binding</keyword>
<feature type="domain" description="Disease resistance R13L4/SHOC-2-like LRR" evidence="14">
    <location>
        <begin position="92"/>
        <end position="209"/>
    </location>
</feature>
<dbReference type="GO" id="GO:0016020">
    <property type="term" value="C:membrane"/>
    <property type="evidence" value="ECO:0007669"/>
    <property type="project" value="UniProtKB-SubCell"/>
</dbReference>
<protein>
    <recommendedName>
        <fullName evidence="2">non-specific serine/threonine protein kinase</fullName>
        <ecNumber evidence="2">2.7.11.1</ecNumber>
    </recommendedName>
</protein>
<gene>
    <name evidence="15" type="ORF">ZIOFF_047267</name>
</gene>
<dbReference type="AlphaFoldDB" id="A0A8J5FMP9"/>
<evidence type="ECO:0000256" key="8">
    <source>
        <dbReference type="ARBA" id="ARBA00022741"/>
    </source>
</evidence>
<dbReference type="Gene3D" id="2.60.120.430">
    <property type="entry name" value="Galactose-binding lectin"/>
    <property type="match status" value="1"/>
</dbReference>
<organism evidence="15 16">
    <name type="scientific">Zingiber officinale</name>
    <name type="common">Ginger</name>
    <name type="synonym">Amomum zingiber</name>
    <dbReference type="NCBI Taxonomy" id="94328"/>
    <lineage>
        <taxon>Eukaryota</taxon>
        <taxon>Viridiplantae</taxon>
        <taxon>Streptophyta</taxon>
        <taxon>Embryophyta</taxon>
        <taxon>Tracheophyta</taxon>
        <taxon>Spermatophyta</taxon>
        <taxon>Magnoliopsida</taxon>
        <taxon>Liliopsida</taxon>
        <taxon>Zingiberales</taxon>
        <taxon>Zingiberaceae</taxon>
        <taxon>Zingiber</taxon>
    </lineage>
</organism>
<evidence type="ECO:0000313" key="15">
    <source>
        <dbReference type="EMBL" id="KAG6492313.1"/>
    </source>
</evidence>
<proteinExistence type="predicted"/>
<dbReference type="EC" id="2.7.11.1" evidence="2"/>
<keyword evidence="10" id="KW-0472">Membrane</keyword>
<dbReference type="SUPFAM" id="SSF52058">
    <property type="entry name" value="L domain-like"/>
    <property type="match status" value="1"/>
</dbReference>
<evidence type="ECO:0000256" key="11">
    <source>
        <dbReference type="ARBA" id="ARBA00023180"/>
    </source>
</evidence>
<keyword evidence="4" id="KW-0433">Leucine-rich repeat</keyword>
<evidence type="ECO:0000256" key="2">
    <source>
        <dbReference type="ARBA" id="ARBA00012513"/>
    </source>
</evidence>
<evidence type="ECO:0000256" key="6">
    <source>
        <dbReference type="ARBA" id="ARBA00022729"/>
    </source>
</evidence>
<reference evidence="15 16" key="1">
    <citation type="submission" date="2020-08" db="EMBL/GenBank/DDBJ databases">
        <title>Plant Genome Project.</title>
        <authorList>
            <person name="Zhang R.-G."/>
        </authorList>
    </citation>
    <scope>NUCLEOTIDE SEQUENCE [LARGE SCALE GENOMIC DNA]</scope>
    <source>
        <tissue evidence="15">Rhizome</tissue>
    </source>
</reference>
<feature type="domain" description="Malectin" evidence="13">
    <location>
        <begin position="315"/>
        <end position="497"/>
    </location>
</feature>
<feature type="signal peptide" evidence="12">
    <location>
        <begin position="1"/>
        <end position="19"/>
    </location>
</feature>
<dbReference type="FunFam" id="3.80.10.10:FF:000400">
    <property type="entry name" value="Nuclear pore complex protein NUP107"/>
    <property type="match status" value="1"/>
</dbReference>
<evidence type="ECO:0000256" key="10">
    <source>
        <dbReference type="ARBA" id="ARBA00023136"/>
    </source>
</evidence>
<evidence type="ECO:0000259" key="14">
    <source>
        <dbReference type="Pfam" id="PF23598"/>
    </source>
</evidence>
<sequence>MNPGLLLLFFAFCFLFSSAVPQFNDNKPGILTKNDTNENALAAIEEKWGIQIWDKAVDPCEPGAWWSLEYANPRIVCDCSSNCTVTLLKNISREIPVQLFDLTNLTTLDLSRNILNGSIPPQIGQLKQLQNLSLDTNNLTGSIPSDIGNLTKLRHLSLSTNRLSGDIPPEFGELISLEQLYIDSNELTGSLQFGTHVASQNTLTGLKILWAFDNNFTGPLPETIGRFTNLKDLRIFGTSFEGPIPQEYSALANLETLKLGDLKDQSSSLVFLEKMTNLSFLFLGYNSLTGTVPLELLPESLTTLTVVPMNEVSSFLAINCGGLNLTSGRIIFDEDVKPLGRAGFEINQDHHWVVMNAASTNLGHNDIVTTDYSAVDTPENQMYLTARTSTGSLRYFMVGLSNGNYTVVLYFAEIVMDDNSSPWAVVGRRIFDISIQSELRIQNFNIMDDAKEYKTPVTKAFNVTIMNAVLDIHLFWAGKGTCCIPVEGTYGPLLSAIRISPAHSPVESELGHCTRRRAGVIVGFAAIGIATV</sequence>
<keyword evidence="9" id="KW-0067">ATP-binding</keyword>
<evidence type="ECO:0000313" key="16">
    <source>
        <dbReference type="Proteomes" id="UP000734854"/>
    </source>
</evidence>
<keyword evidence="5" id="KW-0808">Transferase</keyword>
<dbReference type="GO" id="GO:0004674">
    <property type="term" value="F:protein serine/threonine kinase activity"/>
    <property type="evidence" value="ECO:0007669"/>
    <property type="project" value="UniProtKB-EC"/>
</dbReference>
<dbReference type="Pfam" id="PF23598">
    <property type="entry name" value="LRR_14"/>
    <property type="match status" value="1"/>
</dbReference>
<dbReference type="InterPro" id="IPR021720">
    <property type="entry name" value="Malectin_dom"/>
</dbReference>
<feature type="chain" id="PRO_5035223543" description="non-specific serine/threonine protein kinase" evidence="12">
    <location>
        <begin position="20"/>
        <end position="532"/>
    </location>
</feature>
<keyword evidence="11" id="KW-0325">Glycoprotein</keyword>
<dbReference type="InterPro" id="IPR003591">
    <property type="entry name" value="Leu-rich_rpt_typical-subtyp"/>
</dbReference>
<keyword evidence="3" id="KW-0597">Phosphoprotein</keyword>
<dbReference type="PANTHER" id="PTHR48006:SF98">
    <property type="entry name" value="MALECTIN DOMAIN-CONTAINING PROTEIN"/>
    <property type="match status" value="1"/>
</dbReference>
<evidence type="ECO:0000256" key="5">
    <source>
        <dbReference type="ARBA" id="ARBA00022679"/>
    </source>
</evidence>
<name>A0A8J5FMP9_ZINOF</name>
<dbReference type="PANTHER" id="PTHR48006">
    <property type="entry name" value="LEUCINE-RICH REPEAT-CONTAINING PROTEIN DDB_G0281931-RELATED"/>
    <property type="match status" value="1"/>
</dbReference>
<dbReference type="InterPro" id="IPR055414">
    <property type="entry name" value="LRR_R13L4/SHOC2-like"/>
</dbReference>
<dbReference type="Proteomes" id="UP000734854">
    <property type="component" value="Unassembled WGS sequence"/>
</dbReference>
<evidence type="ECO:0000259" key="13">
    <source>
        <dbReference type="Pfam" id="PF11721"/>
    </source>
</evidence>
<dbReference type="EMBL" id="JACMSC010000013">
    <property type="protein sequence ID" value="KAG6492313.1"/>
    <property type="molecule type" value="Genomic_DNA"/>
</dbReference>
<evidence type="ECO:0000256" key="3">
    <source>
        <dbReference type="ARBA" id="ARBA00022553"/>
    </source>
</evidence>